<dbReference type="Gene3D" id="3.30.160.60">
    <property type="entry name" value="Classic Zinc Finger"/>
    <property type="match status" value="9"/>
</dbReference>
<feature type="domain" description="C2H2-type" evidence="9">
    <location>
        <begin position="273"/>
        <end position="301"/>
    </location>
</feature>
<dbReference type="PANTHER" id="PTHR24379">
    <property type="entry name" value="KRAB AND ZINC FINGER DOMAIN-CONTAINING"/>
    <property type="match status" value="1"/>
</dbReference>
<feature type="region of interest" description="Disordered" evidence="8">
    <location>
        <begin position="15"/>
        <end position="39"/>
    </location>
</feature>
<dbReference type="AlphaFoldDB" id="A0A7R9QES5"/>
<feature type="domain" description="C2H2-type" evidence="9">
    <location>
        <begin position="485"/>
        <end position="514"/>
    </location>
</feature>
<evidence type="ECO:0000259" key="9">
    <source>
        <dbReference type="PROSITE" id="PS50157"/>
    </source>
</evidence>
<dbReference type="SUPFAM" id="SSF57667">
    <property type="entry name" value="beta-beta-alpha zinc fingers"/>
    <property type="match status" value="5"/>
</dbReference>
<gene>
    <name evidence="10" type="ORF">OSB1V03_LOCUS18706</name>
</gene>
<feature type="domain" description="C2H2-type" evidence="9">
    <location>
        <begin position="425"/>
        <end position="454"/>
    </location>
</feature>
<keyword evidence="6" id="KW-0804">Transcription</keyword>
<organism evidence="10">
    <name type="scientific">Medioppia subpectinata</name>
    <dbReference type="NCBI Taxonomy" id="1979941"/>
    <lineage>
        <taxon>Eukaryota</taxon>
        <taxon>Metazoa</taxon>
        <taxon>Ecdysozoa</taxon>
        <taxon>Arthropoda</taxon>
        <taxon>Chelicerata</taxon>
        <taxon>Arachnida</taxon>
        <taxon>Acari</taxon>
        <taxon>Acariformes</taxon>
        <taxon>Sarcoptiformes</taxon>
        <taxon>Oribatida</taxon>
        <taxon>Brachypylina</taxon>
        <taxon>Oppioidea</taxon>
        <taxon>Oppiidae</taxon>
        <taxon>Medioppia</taxon>
    </lineage>
</organism>
<feature type="domain" description="C2H2-type" evidence="9">
    <location>
        <begin position="127"/>
        <end position="152"/>
    </location>
</feature>
<keyword evidence="3 7" id="KW-0863">Zinc-finger</keyword>
<feature type="domain" description="C2H2-type" evidence="9">
    <location>
        <begin position="397"/>
        <end position="425"/>
    </location>
</feature>
<evidence type="ECO:0000256" key="5">
    <source>
        <dbReference type="ARBA" id="ARBA00023015"/>
    </source>
</evidence>
<keyword evidence="1" id="KW-0479">Metal-binding</keyword>
<dbReference type="PROSITE" id="PS50157">
    <property type="entry name" value="ZINC_FINGER_C2H2_2"/>
    <property type="match status" value="10"/>
</dbReference>
<reference evidence="10" key="1">
    <citation type="submission" date="2020-11" db="EMBL/GenBank/DDBJ databases">
        <authorList>
            <person name="Tran Van P."/>
        </authorList>
    </citation>
    <scope>NUCLEOTIDE SEQUENCE</scope>
</reference>
<dbReference type="GO" id="GO:0008270">
    <property type="term" value="F:zinc ion binding"/>
    <property type="evidence" value="ECO:0007669"/>
    <property type="project" value="UniProtKB-KW"/>
</dbReference>
<evidence type="ECO:0000256" key="6">
    <source>
        <dbReference type="ARBA" id="ARBA00023163"/>
    </source>
</evidence>
<feature type="domain" description="C2H2-type" evidence="9">
    <location>
        <begin position="367"/>
        <end position="396"/>
    </location>
</feature>
<accession>A0A7R9QES5</accession>
<keyword evidence="2" id="KW-0677">Repeat</keyword>
<keyword evidence="4" id="KW-0862">Zinc</keyword>
<proteinExistence type="predicted"/>
<feature type="domain" description="C2H2-type" evidence="9">
    <location>
        <begin position="202"/>
        <end position="233"/>
    </location>
</feature>
<evidence type="ECO:0000256" key="8">
    <source>
        <dbReference type="SAM" id="MobiDB-lite"/>
    </source>
</evidence>
<evidence type="ECO:0000313" key="11">
    <source>
        <dbReference type="Proteomes" id="UP000759131"/>
    </source>
</evidence>
<dbReference type="PANTHER" id="PTHR24379:SF121">
    <property type="entry name" value="C2H2-TYPE DOMAIN-CONTAINING PROTEIN"/>
    <property type="match status" value="1"/>
</dbReference>
<evidence type="ECO:0000313" key="10">
    <source>
        <dbReference type="EMBL" id="CAD7641542.1"/>
    </source>
</evidence>
<name>A0A7R9QES5_9ACAR</name>
<dbReference type="InterPro" id="IPR036236">
    <property type="entry name" value="Znf_C2H2_sf"/>
</dbReference>
<feature type="non-terminal residue" evidence="10">
    <location>
        <position position="548"/>
    </location>
</feature>
<keyword evidence="5" id="KW-0805">Transcription regulation</keyword>
<dbReference type="Proteomes" id="UP000759131">
    <property type="component" value="Unassembled WGS sequence"/>
</dbReference>
<feature type="domain" description="C2H2-type" evidence="9">
    <location>
        <begin position="455"/>
        <end position="484"/>
    </location>
</feature>
<evidence type="ECO:0000256" key="1">
    <source>
        <dbReference type="ARBA" id="ARBA00022723"/>
    </source>
</evidence>
<feature type="compositionally biased region" description="Polar residues" evidence="8">
    <location>
        <begin position="15"/>
        <end position="31"/>
    </location>
</feature>
<protein>
    <recommendedName>
        <fullName evidence="9">C2H2-type domain-containing protein</fullName>
    </recommendedName>
</protein>
<dbReference type="EMBL" id="CAJPIZ010025446">
    <property type="protein sequence ID" value="CAG2118756.1"/>
    <property type="molecule type" value="Genomic_DNA"/>
</dbReference>
<dbReference type="InterPro" id="IPR013087">
    <property type="entry name" value="Znf_C2H2_type"/>
</dbReference>
<dbReference type="SMART" id="SM00355">
    <property type="entry name" value="ZnF_C2H2"/>
    <property type="match status" value="12"/>
</dbReference>
<dbReference type="EMBL" id="OC880021">
    <property type="protein sequence ID" value="CAD7641542.1"/>
    <property type="molecule type" value="Genomic_DNA"/>
</dbReference>
<dbReference type="FunFam" id="3.30.160.60:FF:000032">
    <property type="entry name" value="Krueppel-like factor 4"/>
    <property type="match status" value="1"/>
</dbReference>
<keyword evidence="11" id="KW-1185">Reference proteome</keyword>
<feature type="domain" description="C2H2-type" evidence="9">
    <location>
        <begin position="337"/>
        <end position="366"/>
    </location>
</feature>
<sequence length="548" mass="63929">QYKTIITDGCAQHSTQTTTTHNWPLDTQTTPVGHRSETITTEDQSLTAENIVNEGEIGKDTGSDGCVDTNTETINVKENENKDEKKDNNWSPLSVMKYSTYNKPKRQRVQQTARKSCVSSPPKTSLYVCDYYGCVKTFTAKSLLEDHRRLKHKEFSIKSDNKLNIRTLKPFACDYDNCNFRAVNQSILDSHRENHERDDQQFRCDYDDCGRTFAEQRSLKTHQHRSGHFDDNDFMAIPGPPYGCQWPDCTKAFTTVWKLKRHLDGVHTNDRPFECHDCPQRFLSNSELCVHRRQKHSLEPFVVKKEFKCDYNDCQYETIGLSALNDHKKRHLNIKEFVCEETDCGMSFVTKGDLRKHMRKHSDERPHRCDWPGCESAYKKAESLVEHRRRHTGDLPFACNDCEEKFPSNNSLTEHRGKRHNINRYECDVSGCSWATNSRTEFNVHRRKHQNVRPFVCEETDCGKSFHRKESLTKHMVCHSEERPYRCDWPGCEAAYKWATALDQHRRKHSGNREYKCPFDEIHTNTRMSVIGPNVTRDLVIIADFRAI</sequence>
<evidence type="ECO:0000256" key="2">
    <source>
        <dbReference type="ARBA" id="ARBA00022737"/>
    </source>
</evidence>
<dbReference type="Pfam" id="PF00096">
    <property type="entry name" value="zf-C2H2"/>
    <property type="match status" value="2"/>
</dbReference>
<evidence type="ECO:0000256" key="4">
    <source>
        <dbReference type="ARBA" id="ARBA00022833"/>
    </source>
</evidence>
<evidence type="ECO:0000256" key="3">
    <source>
        <dbReference type="ARBA" id="ARBA00022771"/>
    </source>
</evidence>
<evidence type="ECO:0000256" key="7">
    <source>
        <dbReference type="PROSITE-ProRule" id="PRU00042"/>
    </source>
</evidence>
<dbReference type="OrthoDB" id="6407147at2759"/>
<feature type="domain" description="C2H2-type" evidence="9">
    <location>
        <begin position="242"/>
        <end position="272"/>
    </location>
</feature>
<dbReference type="PROSITE" id="PS00028">
    <property type="entry name" value="ZINC_FINGER_C2H2_1"/>
    <property type="match status" value="9"/>
</dbReference>